<keyword evidence="1" id="KW-0472">Membrane</keyword>
<keyword evidence="3" id="KW-1185">Reference proteome</keyword>
<name>A0A7R7HWV5_9ACTN</name>
<protein>
    <submittedName>
        <fullName evidence="2">Uncharacterized protein</fullName>
    </submittedName>
</protein>
<dbReference type="AlphaFoldDB" id="A0A7R7HWV5"/>
<gene>
    <name evidence="2" type="ORF">Athai_18870</name>
</gene>
<feature type="transmembrane region" description="Helical" evidence="1">
    <location>
        <begin position="12"/>
        <end position="34"/>
    </location>
</feature>
<dbReference type="EMBL" id="AP023355">
    <property type="protein sequence ID" value="BCJ34384.1"/>
    <property type="molecule type" value="Genomic_DNA"/>
</dbReference>
<keyword evidence="1" id="KW-0812">Transmembrane</keyword>
<sequence>MAATGTADRAGARWPAIVVVLLLAVLVGAITILARSTPGSTRTADPHETVTLTADAESTRVDPIPGWQIDSQSDAQLVLTHRGDRVSVTALTVTGPPPSAETLFQRRARLLTVAHIAATQESVQRTRHGYAGGTGTAVGDDRIGRLSVLRQADRVVSVLVLAAPERLDGYQPQLSALYDSISGANT</sequence>
<evidence type="ECO:0000313" key="3">
    <source>
        <dbReference type="Proteomes" id="UP000611640"/>
    </source>
</evidence>
<keyword evidence="1" id="KW-1133">Transmembrane helix</keyword>
<proteinExistence type="predicted"/>
<dbReference type="Proteomes" id="UP000611640">
    <property type="component" value="Chromosome"/>
</dbReference>
<evidence type="ECO:0000313" key="2">
    <source>
        <dbReference type="EMBL" id="BCJ34384.1"/>
    </source>
</evidence>
<reference evidence="2 3" key="1">
    <citation type="submission" date="2020-08" db="EMBL/GenBank/DDBJ databases">
        <title>Whole genome shotgun sequence of Actinocatenispora thailandica NBRC 105041.</title>
        <authorList>
            <person name="Komaki H."/>
            <person name="Tamura T."/>
        </authorList>
    </citation>
    <scope>NUCLEOTIDE SEQUENCE [LARGE SCALE GENOMIC DNA]</scope>
    <source>
        <strain evidence="2 3">NBRC 105041</strain>
    </source>
</reference>
<evidence type="ECO:0000256" key="1">
    <source>
        <dbReference type="SAM" id="Phobius"/>
    </source>
</evidence>
<organism evidence="2 3">
    <name type="scientific">Actinocatenispora thailandica</name>
    <dbReference type="NCBI Taxonomy" id="227318"/>
    <lineage>
        <taxon>Bacteria</taxon>
        <taxon>Bacillati</taxon>
        <taxon>Actinomycetota</taxon>
        <taxon>Actinomycetes</taxon>
        <taxon>Micromonosporales</taxon>
        <taxon>Micromonosporaceae</taxon>
        <taxon>Actinocatenispora</taxon>
    </lineage>
</organism>
<accession>A0A7R7HWV5</accession>
<dbReference type="RefSeq" id="WP_203961122.1">
    <property type="nucleotide sequence ID" value="NZ_AP023355.1"/>
</dbReference>
<dbReference type="KEGG" id="atl:Athai_18870"/>